<feature type="chain" id="PRO_5027842364" description="Vacuolar protein sorting-associated protein 62-like" evidence="2">
    <location>
        <begin position="19"/>
        <end position="583"/>
    </location>
</feature>
<keyword evidence="3" id="KW-1185">Reference proteome</keyword>
<evidence type="ECO:0008006" key="5">
    <source>
        <dbReference type="Google" id="ProtNLM"/>
    </source>
</evidence>
<organism evidence="3 4">
    <name type="scientific">Coffea arabica</name>
    <name type="common">Arabian coffee</name>
    <dbReference type="NCBI Taxonomy" id="13443"/>
    <lineage>
        <taxon>Eukaryota</taxon>
        <taxon>Viridiplantae</taxon>
        <taxon>Streptophyta</taxon>
        <taxon>Embryophyta</taxon>
        <taxon>Tracheophyta</taxon>
        <taxon>Spermatophyta</taxon>
        <taxon>Magnoliopsida</taxon>
        <taxon>eudicotyledons</taxon>
        <taxon>Gunneridae</taxon>
        <taxon>Pentapetalae</taxon>
        <taxon>asterids</taxon>
        <taxon>lamiids</taxon>
        <taxon>Gentianales</taxon>
        <taxon>Rubiaceae</taxon>
        <taxon>Ixoroideae</taxon>
        <taxon>Gardenieae complex</taxon>
        <taxon>Bertiereae - Coffeeae clade</taxon>
        <taxon>Coffeeae</taxon>
        <taxon>Coffea</taxon>
    </lineage>
</organism>
<dbReference type="AlphaFoldDB" id="A0A6P6V1J9"/>
<dbReference type="Pfam" id="PF06101">
    <property type="entry name" value="Vps62"/>
    <property type="match status" value="1"/>
</dbReference>
<evidence type="ECO:0000256" key="1">
    <source>
        <dbReference type="SAM" id="MobiDB-lite"/>
    </source>
</evidence>
<accession>A0A6P6V1J9</accession>
<dbReference type="Proteomes" id="UP001652660">
    <property type="component" value="Chromosome 11c"/>
</dbReference>
<feature type="signal peptide" evidence="2">
    <location>
        <begin position="1"/>
        <end position="18"/>
    </location>
</feature>
<name>A0A6P6V1J9_COFAR</name>
<evidence type="ECO:0000313" key="4">
    <source>
        <dbReference type="RefSeq" id="XP_027096713.1"/>
    </source>
</evidence>
<reference evidence="3" key="1">
    <citation type="journal article" date="2025" name="Foods">
        <title>Unveiling the Microbial Signatures of Arabica Coffee Cherries: Insights into Ripeness Specific Diversity, Functional Traits, and Implications for Quality and Safety.</title>
        <authorList>
            <consortium name="RefSeq"/>
            <person name="Tenea G.N."/>
            <person name="Cifuentes V."/>
            <person name="Reyes P."/>
            <person name="Cevallos-Vallejos M."/>
        </authorList>
    </citation>
    <scope>NUCLEOTIDE SEQUENCE [LARGE SCALE GENOMIC DNA]</scope>
</reference>
<feature type="region of interest" description="Disordered" evidence="1">
    <location>
        <begin position="558"/>
        <end position="583"/>
    </location>
</feature>
<evidence type="ECO:0000313" key="3">
    <source>
        <dbReference type="Proteomes" id="UP001652660"/>
    </source>
</evidence>
<keyword evidence="2" id="KW-0732">Signal</keyword>
<dbReference type="PANTHER" id="PTHR48152">
    <property type="entry name" value="F1C9.34 PROTEIN"/>
    <property type="match status" value="1"/>
</dbReference>
<evidence type="ECO:0000256" key="2">
    <source>
        <dbReference type="SAM" id="SignalP"/>
    </source>
</evidence>
<dbReference type="RefSeq" id="XP_027096713.1">
    <property type="nucleotide sequence ID" value="XM_027240912.2"/>
</dbReference>
<protein>
    <recommendedName>
        <fullName evidence="5">Vacuolar protein sorting-associated protein 62-like</fullName>
    </recommendedName>
</protein>
<feature type="compositionally biased region" description="Basic and acidic residues" evidence="1">
    <location>
        <begin position="572"/>
        <end position="583"/>
    </location>
</feature>
<dbReference type="GeneID" id="113716530"/>
<proteinExistence type="predicted"/>
<gene>
    <name evidence="4" type="primary">LOC113716530</name>
</gene>
<dbReference type="OrthoDB" id="188042at2759"/>
<sequence>MGFVYFMFLALHIQLCCSRPQNQLDHASMGNSINAISPSVVYLSKKDNQPPPIETMFKLPSPLPAWPQGAGFASGTIDLGGLRICQVSTFNKVWATHEGGPDNLGATFFEPSSIPVGFFTVGYYSQPNNSPLFGWVLAAKDASSGQGILSKPTDYTLIWSSESLNIKQDGVGYIWLPSPPDGYKAIGHVVTSSPDKPSVEKVRCVRSDYTDATDLDSWIWGSSNGINIYGSRPKVRGIQVLGVSTGTFILAQNSGAATSLACLKNLQGNFHAMPTLNQIRALLAEYSPVIYFHPDEEFFPSSVNWFFQNGALLYTRGQESNPVAITPTGSNMPQGGTNDGAYWIDLPRDNAAKDRVKQGNLQDASVYIHVKPMLGATFTDLAVWVFYPFNGAARAKVEFVTIKLGKIGEHVGDWEHVTLRISNFNGELKCVYFSEHSGGTWISASGLEFQNGNKPVVYSSLHGHAAYPKTGDFLQGSNSNVGIRNDAGKGQFFMDAGANFSVVSADYLGPTIVEPPWLNYTREWGPKISYNINDEIKKVEKFLPGKLKSALEKAVSELPSEVLAEEGPTGPKSKDNWSGDERT</sequence>
<dbReference type="PANTHER" id="PTHR48152:SF3">
    <property type="entry name" value="DUF946 FAMILY PROTEIN (DUF946)"/>
    <property type="match status" value="1"/>
</dbReference>
<reference evidence="4" key="2">
    <citation type="submission" date="2025-08" db="UniProtKB">
        <authorList>
            <consortium name="RefSeq"/>
        </authorList>
    </citation>
    <scope>IDENTIFICATION</scope>
    <source>
        <tissue evidence="4">Leaves</tissue>
    </source>
</reference>
<dbReference type="InterPro" id="IPR009291">
    <property type="entry name" value="Vps62"/>
</dbReference>